<keyword evidence="3" id="KW-1185">Reference proteome</keyword>
<accession>A0AAD7W4I3</accession>
<dbReference type="EMBL" id="JAINUG010000282">
    <property type="protein sequence ID" value="KAJ8383966.1"/>
    <property type="molecule type" value="Genomic_DNA"/>
</dbReference>
<sequence>MLPVFCNLQCSSRQDAVGTTHPSQTDSKTAAPKRHRTTVDVRENPDGRFPEDLDRMPHSLDPCPLLWCFWAHPCPQPPGNRRITFSSATLYL</sequence>
<gene>
    <name evidence="2" type="ORF">AAFF_G00213350</name>
</gene>
<reference evidence="2" key="1">
    <citation type="journal article" date="2023" name="Science">
        <title>Genome structures resolve the early diversification of teleost fishes.</title>
        <authorList>
            <person name="Parey E."/>
            <person name="Louis A."/>
            <person name="Montfort J."/>
            <person name="Bouchez O."/>
            <person name="Roques C."/>
            <person name="Iampietro C."/>
            <person name="Lluch J."/>
            <person name="Castinel A."/>
            <person name="Donnadieu C."/>
            <person name="Desvignes T."/>
            <person name="Floi Bucao C."/>
            <person name="Jouanno E."/>
            <person name="Wen M."/>
            <person name="Mejri S."/>
            <person name="Dirks R."/>
            <person name="Jansen H."/>
            <person name="Henkel C."/>
            <person name="Chen W.J."/>
            <person name="Zahm M."/>
            <person name="Cabau C."/>
            <person name="Klopp C."/>
            <person name="Thompson A.W."/>
            <person name="Robinson-Rechavi M."/>
            <person name="Braasch I."/>
            <person name="Lecointre G."/>
            <person name="Bobe J."/>
            <person name="Postlethwait J.H."/>
            <person name="Berthelot C."/>
            <person name="Roest Crollius H."/>
            <person name="Guiguen Y."/>
        </authorList>
    </citation>
    <scope>NUCLEOTIDE SEQUENCE</scope>
    <source>
        <strain evidence="2">NC1722</strain>
    </source>
</reference>
<dbReference type="Proteomes" id="UP001221898">
    <property type="component" value="Unassembled WGS sequence"/>
</dbReference>
<evidence type="ECO:0000313" key="2">
    <source>
        <dbReference type="EMBL" id="KAJ8383966.1"/>
    </source>
</evidence>
<name>A0AAD7W4I3_9TELE</name>
<proteinExistence type="predicted"/>
<dbReference type="AlphaFoldDB" id="A0AAD7W4I3"/>
<organism evidence="2 3">
    <name type="scientific">Aldrovandia affinis</name>
    <dbReference type="NCBI Taxonomy" id="143900"/>
    <lineage>
        <taxon>Eukaryota</taxon>
        <taxon>Metazoa</taxon>
        <taxon>Chordata</taxon>
        <taxon>Craniata</taxon>
        <taxon>Vertebrata</taxon>
        <taxon>Euteleostomi</taxon>
        <taxon>Actinopterygii</taxon>
        <taxon>Neopterygii</taxon>
        <taxon>Teleostei</taxon>
        <taxon>Notacanthiformes</taxon>
        <taxon>Halosauridae</taxon>
        <taxon>Aldrovandia</taxon>
    </lineage>
</organism>
<protein>
    <submittedName>
        <fullName evidence="2">Uncharacterized protein</fullName>
    </submittedName>
</protein>
<evidence type="ECO:0000313" key="3">
    <source>
        <dbReference type="Proteomes" id="UP001221898"/>
    </source>
</evidence>
<feature type="compositionally biased region" description="Basic and acidic residues" evidence="1">
    <location>
        <begin position="37"/>
        <end position="54"/>
    </location>
</feature>
<feature type="region of interest" description="Disordered" evidence="1">
    <location>
        <begin position="13"/>
        <end position="54"/>
    </location>
</feature>
<evidence type="ECO:0000256" key="1">
    <source>
        <dbReference type="SAM" id="MobiDB-lite"/>
    </source>
</evidence>
<comment type="caution">
    <text evidence="2">The sequence shown here is derived from an EMBL/GenBank/DDBJ whole genome shotgun (WGS) entry which is preliminary data.</text>
</comment>